<evidence type="ECO:0000256" key="5">
    <source>
        <dbReference type="ARBA" id="ARBA00023026"/>
    </source>
</evidence>
<dbReference type="OrthoDB" id="425534at2759"/>
<dbReference type="InterPro" id="IPR013595">
    <property type="entry name" value="Pept_S33_TAP-like_C"/>
</dbReference>
<comment type="similarity">
    <text evidence="3">Belongs to the peptidase S33 family.</text>
</comment>
<evidence type="ECO:0000256" key="4">
    <source>
        <dbReference type="ARBA" id="ARBA00022801"/>
    </source>
</evidence>
<dbReference type="InterPro" id="IPR000073">
    <property type="entry name" value="AB_hydrolase_1"/>
</dbReference>
<keyword evidence="10" id="KW-1185">Reference proteome</keyword>
<dbReference type="PANTHER" id="PTHR43248:SF25">
    <property type="entry name" value="AB HYDROLASE-1 DOMAIN-CONTAINING PROTEIN-RELATED"/>
    <property type="match status" value="1"/>
</dbReference>
<keyword evidence="4" id="KW-0378">Hydrolase</keyword>
<dbReference type="SUPFAM" id="SSF53474">
    <property type="entry name" value="alpha/beta-Hydrolases"/>
    <property type="match status" value="1"/>
</dbReference>
<evidence type="ECO:0000256" key="2">
    <source>
        <dbReference type="ARBA" id="ARBA00005668"/>
    </source>
</evidence>
<dbReference type="HOGENOM" id="CLU_013364_5_2_1"/>
<dbReference type="OMA" id="FRRCHEA"/>
<dbReference type="InterPro" id="IPR051601">
    <property type="entry name" value="Serine_prot/Carboxylest_S33"/>
</dbReference>
<evidence type="ECO:0000256" key="1">
    <source>
        <dbReference type="ARBA" id="ARBA00004275"/>
    </source>
</evidence>
<dbReference type="GO" id="GO:0016787">
    <property type="term" value="F:hydrolase activity"/>
    <property type="evidence" value="ECO:0007669"/>
    <property type="project" value="UniProtKB-KW"/>
</dbReference>
<keyword evidence="5" id="KW-0843">Virulence</keyword>
<feature type="domain" description="AB hydrolase-1" evidence="7">
    <location>
        <begin position="88"/>
        <end position="254"/>
    </location>
</feature>
<comment type="similarity">
    <text evidence="2">Belongs to the AB hydrolase superfamily. AKT2 hydrolase family.</text>
</comment>
<dbReference type="KEGG" id="bsc:COCSADRAFT_119301"/>
<reference evidence="9 10" key="1">
    <citation type="journal article" date="2012" name="PLoS Pathog.">
        <title>Diverse lifestyles and strategies of plant pathogenesis encoded in the genomes of eighteen Dothideomycetes fungi.</title>
        <authorList>
            <person name="Ohm R.A."/>
            <person name="Feau N."/>
            <person name="Henrissat B."/>
            <person name="Schoch C.L."/>
            <person name="Horwitz B.A."/>
            <person name="Barry K.W."/>
            <person name="Condon B.J."/>
            <person name="Copeland A.C."/>
            <person name="Dhillon B."/>
            <person name="Glaser F."/>
            <person name="Hesse C.N."/>
            <person name="Kosti I."/>
            <person name="LaButti K."/>
            <person name="Lindquist E.A."/>
            <person name="Lucas S."/>
            <person name="Salamov A.A."/>
            <person name="Bradshaw R.E."/>
            <person name="Ciuffetti L."/>
            <person name="Hamelin R.C."/>
            <person name="Kema G.H.J."/>
            <person name="Lawrence C."/>
            <person name="Scott J.A."/>
            <person name="Spatafora J.W."/>
            <person name="Turgeon B.G."/>
            <person name="de Wit P.J.G.M."/>
            <person name="Zhong S."/>
            <person name="Goodwin S.B."/>
            <person name="Grigoriev I.V."/>
        </authorList>
    </citation>
    <scope>NUCLEOTIDE SEQUENCE [LARGE SCALE GENOMIC DNA]</scope>
    <source>
        <strain evidence="10">ND90Pr / ATCC 201652</strain>
    </source>
</reference>
<evidence type="ECO:0000313" key="9">
    <source>
        <dbReference type="EMBL" id="EMD63890.1"/>
    </source>
</evidence>
<dbReference type="Proteomes" id="UP000016934">
    <property type="component" value="Unassembled WGS sequence"/>
</dbReference>
<comment type="subcellular location">
    <subcellularLocation>
        <location evidence="1">Peroxisome</location>
    </subcellularLocation>
</comment>
<evidence type="ECO:0000313" key="10">
    <source>
        <dbReference type="Proteomes" id="UP000016934"/>
    </source>
</evidence>
<protein>
    <recommendedName>
        <fullName evidence="11">AB hydrolase-1 domain-containing protein</fullName>
    </recommendedName>
</protein>
<gene>
    <name evidence="9" type="ORF">COCSADRAFT_119301</name>
</gene>
<dbReference type="EMBL" id="KB445644">
    <property type="protein sequence ID" value="EMD63890.1"/>
    <property type="molecule type" value="Genomic_DNA"/>
</dbReference>
<proteinExistence type="inferred from homology"/>
<dbReference type="RefSeq" id="XP_007700874.1">
    <property type="nucleotide sequence ID" value="XM_007702684.1"/>
</dbReference>
<dbReference type="eggNOG" id="ENOG502RY03">
    <property type="taxonomic scope" value="Eukaryota"/>
</dbReference>
<reference evidence="10" key="2">
    <citation type="journal article" date="2013" name="PLoS Genet.">
        <title>Comparative genome structure, secondary metabolite, and effector coding capacity across Cochliobolus pathogens.</title>
        <authorList>
            <person name="Condon B.J."/>
            <person name="Leng Y."/>
            <person name="Wu D."/>
            <person name="Bushley K.E."/>
            <person name="Ohm R.A."/>
            <person name="Otillar R."/>
            <person name="Martin J."/>
            <person name="Schackwitz W."/>
            <person name="Grimwood J."/>
            <person name="MohdZainudin N."/>
            <person name="Xue C."/>
            <person name="Wang R."/>
            <person name="Manning V.A."/>
            <person name="Dhillon B."/>
            <person name="Tu Z.J."/>
            <person name="Steffenson B.J."/>
            <person name="Salamov A."/>
            <person name="Sun H."/>
            <person name="Lowry S."/>
            <person name="LaButti K."/>
            <person name="Han J."/>
            <person name="Copeland A."/>
            <person name="Lindquist E."/>
            <person name="Barry K."/>
            <person name="Schmutz J."/>
            <person name="Baker S.E."/>
            <person name="Ciuffetti L.M."/>
            <person name="Grigoriev I.V."/>
            <person name="Zhong S."/>
            <person name="Turgeon B.G."/>
        </authorList>
    </citation>
    <scope>NUCLEOTIDE SEQUENCE [LARGE SCALE GENOMIC DNA]</scope>
    <source>
        <strain evidence="10">ND90Pr / ATCC 201652</strain>
    </source>
</reference>
<dbReference type="Pfam" id="PF00561">
    <property type="entry name" value="Abhydrolase_1"/>
    <property type="match status" value="1"/>
</dbReference>
<dbReference type="Pfam" id="PF08386">
    <property type="entry name" value="Abhydrolase_4"/>
    <property type="match status" value="1"/>
</dbReference>
<dbReference type="PANTHER" id="PTHR43248">
    <property type="entry name" value="2-SUCCINYL-6-HYDROXY-2,4-CYCLOHEXADIENE-1-CARBOXYLATE SYNTHASE"/>
    <property type="match status" value="1"/>
</dbReference>
<feature type="domain" description="Peptidase S33 tripeptidyl aminopeptidase-like C-terminal" evidence="8">
    <location>
        <begin position="437"/>
        <end position="522"/>
    </location>
</feature>
<dbReference type="Gene3D" id="3.40.50.1820">
    <property type="entry name" value="alpha/beta hydrolase"/>
    <property type="match status" value="1"/>
</dbReference>
<evidence type="ECO:0000259" key="8">
    <source>
        <dbReference type="Pfam" id="PF08386"/>
    </source>
</evidence>
<sequence length="534" mass="58481">MRIEPFLCAGTVGLVNGSLLIPRQTEASQFSWDQISESTELRWEPCFVSYTCSRLIVPLDYTNSSAGNATIAYIKQAAQRNSSSAEDILINPGGPGESGVGAVLRLGPMLAQLMPQYNIVGFDPRGVNNSGPALRCFGQDERSRAREKEYSTQFIRTVDGKSERSLRYQFEASTAFGKWCTKFNENTDAKYANTVAVAHDMAHYIEMVAKASGKDPEEAKLNYYGVSYGTVLGTTFASLFPTRLGRFVLDGVVDAQDYYGGSFASNLRSTDDVVNDFFRFCHAAGEIKCAIWDNSTEAISKRTRNILESIRQFPIPVADSTVVEYPQVIRYEDISFIFMATMYSPLSKWSVLSKMLSDIERRDASSAAKFLSAVSPTVVGPTVMIGGIDAARNNREKFNTYEKWTAYMARLTKDSEWGADAWATLGLAGKDLEIYPPVSQQFNDTSFNVQSNSPILFVSNTHDPSTPLLGAQKMHSLFPGSGLLIQDAPGHVATLSAVSSCTLGHISHYFTSGQIPPPNTTCSVESVPFISGGL</sequence>
<accession>M2SNJ7</accession>
<dbReference type="GeneID" id="19130406"/>
<evidence type="ECO:0008006" key="11">
    <source>
        <dbReference type="Google" id="ProtNLM"/>
    </source>
</evidence>
<evidence type="ECO:0000256" key="6">
    <source>
        <dbReference type="ARBA" id="ARBA00023140"/>
    </source>
</evidence>
<name>M2SNJ7_COCSN</name>
<dbReference type="AlphaFoldDB" id="M2SNJ7"/>
<dbReference type="InterPro" id="IPR029058">
    <property type="entry name" value="AB_hydrolase_fold"/>
</dbReference>
<evidence type="ECO:0000256" key="3">
    <source>
        <dbReference type="ARBA" id="ARBA00010088"/>
    </source>
</evidence>
<dbReference type="GO" id="GO:0005777">
    <property type="term" value="C:peroxisome"/>
    <property type="evidence" value="ECO:0007669"/>
    <property type="project" value="UniProtKB-SubCell"/>
</dbReference>
<evidence type="ECO:0000259" key="7">
    <source>
        <dbReference type="Pfam" id="PF00561"/>
    </source>
</evidence>
<keyword evidence="6" id="KW-0576">Peroxisome</keyword>
<organism evidence="9 10">
    <name type="scientific">Cochliobolus sativus (strain ND90Pr / ATCC 201652)</name>
    <name type="common">Common root rot and spot blotch fungus</name>
    <name type="synonym">Bipolaris sorokiniana</name>
    <dbReference type="NCBI Taxonomy" id="665912"/>
    <lineage>
        <taxon>Eukaryota</taxon>
        <taxon>Fungi</taxon>
        <taxon>Dikarya</taxon>
        <taxon>Ascomycota</taxon>
        <taxon>Pezizomycotina</taxon>
        <taxon>Dothideomycetes</taxon>
        <taxon>Pleosporomycetidae</taxon>
        <taxon>Pleosporales</taxon>
        <taxon>Pleosporineae</taxon>
        <taxon>Pleosporaceae</taxon>
        <taxon>Bipolaris</taxon>
    </lineage>
</organism>